<evidence type="ECO:0000313" key="1">
    <source>
        <dbReference type="EMBL" id="QOX64441.1"/>
    </source>
</evidence>
<keyword evidence="1" id="KW-0547">Nucleotide-binding</keyword>
<keyword evidence="1" id="KW-0067">ATP-binding</keyword>
<organism evidence="1 2">
    <name type="scientific">Anoxybacterium hadale</name>
    <dbReference type="NCBI Taxonomy" id="3408580"/>
    <lineage>
        <taxon>Bacteria</taxon>
        <taxon>Bacillati</taxon>
        <taxon>Bacillota</taxon>
        <taxon>Clostridia</taxon>
        <taxon>Peptostreptococcales</taxon>
        <taxon>Anaerovoracaceae</taxon>
        <taxon>Anoxybacterium</taxon>
    </lineage>
</organism>
<reference evidence="1" key="1">
    <citation type="submission" date="2019-08" db="EMBL/GenBank/DDBJ databases">
        <title>Genome sequence of Clostridiales bacterium MT110.</title>
        <authorList>
            <person name="Cao J."/>
        </authorList>
    </citation>
    <scope>NUCLEOTIDE SEQUENCE</scope>
    <source>
        <strain evidence="1">MT110</strain>
    </source>
</reference>
<proteinExistence type="predicted"/>
<gene>
    <name evidence="1" type="ORF">FRZ06_14380</name>
</gene>
<evidence type="ECO:0000313" key="2">
    <source>
        <dbReference type="Proteomes" id="UP000594014"/>
    </source>
</evidence>
<protein>
    <submittedName>
        <fullName evidence="1">ATP-binding protein</fullName>
    </submittedName>
</protein>
<dbReference type="EMBL" id="CP042469">
    <property type="protein sequence ID" value="QOX64441.1"/>
    <property type="molecule type" value="Genomic_DNA"/>
</dbReference>
<name>A0ACD1ADW1_9FIRM</name>
<sequence>MKILMVGTGGVGEAAAVIASKRDPKGDWLELMVLSDYSLERAQSVSERIADARFPAEKVNARNKDEVKALVQKYQVDLLFNACDPSFNENLFDVAFECGVHYTDMALSLSVPHPTDPYHKTNVMMGDYQFAKHEDWEKRGLLALVGIGMDPGAVNVFARFAQKHYFDEIDEISIKDGGNLSAEGYDITFGFSIWTTIDECLNPPFKWEKDKGIYTVEPFSEPEKFTFPDGIGEQELVNVEHEEMVMLPRFMGDVAKRMSFKYGLGADFITMLKNLRALRLDDKLSKVRGTEFSPRDVVGMVAPSPVEVADKLKGKCCVGTLVTGLKDGKERKVFLYQTSDNEELMERIGCGCVVGQTAYNPVMAFELLAKGIWQGKGVLGPECFDPDPYIELADEYDFYMGMMEMESEYKKLMDKQALLSTVKILSK</sequence>
<dbReference type="Proteomes" id="UP000594014">
    <property type="component" value="Chromosome"/>
</dbReference>
<keyword evidence="2" id="KW-1185">Reference proteome</keyword>
<accession>A0ACD1ADW1</accession>